<proteinExistence type="inferred from homology"/>
<evidence type="ECO:0000313" key="6">
    <source>
        <dbReference type="EMBL" id="GCL64704.1"/>
    </source>
</evidence>
<organism evidence="6 7">
    <name type="scientific">Pseudaquabacterium pictum</name>
    <dbReference type="NCBI Taxonomy" id="2315236"/>
    <lineage>
        <taxon>Bacteria</taxon>
        <taxon>Pseudomonadati</taxon>
        <taxon>Pseudomonadota</taxon>
        <taxon>Betaproteobacteria</taxon>
        <taxon>Burkholderiales</taxon>
        <taxon>Sphaerotilaceae</taxon>
        <taxon>Pseudaquabacterium</taxon>
    </lineage>
</organism>
<dbReference type="GO" id="GO:1990281">
    <property type="term" value="C:efflux pump complex"/>
    <property type="evidence" value="ECO:0007669"/>
    <property type="project" value="TreeGrafter"/>
</dbReference>
<dbReference type="Pfam" id="PF25954">
    <property type="entry name" value="Beta-barrel_RND_2"/>
    <property type="match status" value="1"/>
</dbReference>
<gene>
    <name evidence="6" type="ORF">AQPW35_37850</name>
</gene>
<dbReference type="Pfam" id="PF25967">
    <property type="entry name" value="RND-MFP_C"/>
    <property type="match status" value="1"/>
</dbReference>
<dbReference type="Pfam" id="PF25973">
    <property type="entry name" value="BSH_CzcB"/>
    <property type="match status" value="1"/>
</dbReference>
<evidence type="ECO:0000256" key="1">
    <source>
        <dbReference type="ARBA" id="ARBA00009477"/>
    </source>
</evidence>
<evidence type="ECO:0000259" key="4">
    <source>
        <dbReference type="Pfam" id="PF25967"/>
    </source>
</evidence>
<comment type="similarity">
    <text evidence="1">Belongs to the membrane fusion protein (MFP) (TC 8.A.1) family.</text>
</comment>
<dbReference type="PANTHER" id="PTHR30469">
    <property type="entry name" value="MULTIDRUG RESISTANCE PROTEIN MDTA"/>
    <property type="match status" value="1"/>
</dbReference>
<feature type="chain" id="PRO_5019727139" evidence="2">
    <location>
        <begin position="29"/>
        <end position="359"/>
    </location>
</feature>
<evidence type="ECO:0000259" key="5">
    <source>
        <dbReference type="Pfam" id="PF25973"/>
    </source>
</evidence>
<dbReference type="RefSeq" id="WP_137734419.1">
    <property type="nucleotide sequence ID" value="NZ_BJCL01000010.1"/>
</dbReference>
<keyword evidence="2" id="KW-0732">Signal</keyword>
<dbReference type="PANTHER" id="PTHR30469:SF18">
    <property type="entry name" value="RESISTANCE-NODULATION-CELL DIVISION (RND) EFFLUX MEMBRANE FUSION PROTEIN-RELATED"/>
    <property type="match status" value="1"/>
</dbReference>
<dbReference type="InterPro" id="IPR006143">
    <property type="entry name" value="RND_pump_MFP"/>
</dbReference>
<dbReference type="Gene3D" id="2.40.420.20">
    <property type="match status" value="1"/>
</dbReference>
<feature type="domain" description="CusB-like beta-barrel" evidence="3">
    <location>
        <begin position="203"/>
        <end position="274"/>
    </location>
</feature>
<dbReference type="GO" id="GO:0015562">
    <property type="term" value="F:efflux transmembrane transporter activity"/>
    <property type="evidence" value="ECO:0007669"/>
    <property type="project" value="TreeGrafter"/>
</dbReference>
<keyword evidence="7" id="KW-1185">Reference proteome</keyword>
<evidence type="ECO:0000256" key="2">
    <source>
        <dbReference type="SAM" id="SignalP"/>
    </source>
</evidence>
<name>A0A480AT33_9BURK</name>
<comment type="caution">
    <text evidence="6">The sequence shown here is derived from an EMBL/GenBank/DDBJ whole genome shotgun (WGS) entry which is preliminary data.</text>
</comment>
<dbReference type="AlphaFoldDB" id="A0A480AT33"/>
<sequence>MRTACFRSTVLGTALAAAIGAGWLPAAAAPLPTVEAAAGSTGQATAFDGVVEAVRQTVVAAQVPGAVVQLAVQVGDRVAAGQVLLRLDARAADQTAAAGDAQVLAARAALDVARQTLARQRQLAQQHFISQAALEQAEAQFKATQAQLDAQGAQAGAARTQSGFYVVRAPFAGVVSEVPVQLGDMAMPGRPLVTVYDPAALRVTAAVPQTVALRLAAGALPRIELPGLPAAQQWVQPRQAQVLPTVDAATHTVQMRADLPAGLTALSPGMYARLWLPVAAGGTSAAGAPAVLSVPLAAVVRRAELTGVYVLDTAGQPLLRQVRLGRSSDGAVEVLSGLMAGERVVTDPQAAARTLPAAR</sequence>
<feature type="domain" description="Multidrug resistance protein MdtA-like C-terminal permuted SH3" evidence="4">
    <location>
        <begin position="291"/>
        <end position="347"/>
    </location>
</feature>
<dbReference type="Proteomes" id="UP000301751">
    <property type="component" value="Unassembled WGS sequence"/>
</dbReference>
<dbReference type="Gene3D" id="2.40.50.100">
    <property type="match status" value="1"/>
</dbReference>
<dbReference type="NCBIfam" id="TIGR01730">
    <property type="entry name" value="RND_mfp"/>
    <property type="match status" value="1"/>
</dbReference>
<dbReference type="OrthoDB" id="9806939at2"/>
<accession>A0A480AT33</accession>
<dbReference type="InterPro" id="IPR058792">
    <property type="entry name" value="Beta-barrel_RND_2"/>
</dbReference>
<feature type="signal peptide" evidence="2">
    <location>
        <begin position="1"/>
        <end position="28"/>
    </location>
</feature>
<dbReference type="InterPro" id="IPR058647">
    <property type="entry name" value="BSH_CzcB-like"/>
</dbReference>
<dbReference type="InterPro" id="IPR058627">
    <property type="entry name" value="MdtA-like_C"/>
</dbReference>
<feature type="domain" description="CzcB-like barrel-sandwich hybrid" evidence="5">
    <location>
        <begin position="56"/>
        <end position="195"/>
    </location>
</feature>
<dbReference type="Gene3D" id="2.40.30.170">
    <property type="match status" value="1"/>
</dbReference>
<dbReference type="SUPFAM" id="SSF111369">
    <property type="entry name" value="HlyD-like secretion proteins"/>
    <property type="match status" value="1"/>
</dbReference>
<reference evidence="7" key="1">
    <citation type="submission" date="2019-03" db="EMBL/GenBank/DDBJ databases">
        <title>Aquabacterium pictum sp.nov., the first bacteriochlorophyll a-containing freshwater bacterium in the genus Aquabacterium of the class Betaproteobacteria.</title>
        <authorList>
            <person name="Hirose S."/>
            <person name="Tank M."/>
            <person name="Hara E."/>
            <person name="Tamaki H."/>
            <person name="Takaichi S."/>
            <person name="Haruta S."/>
            <person name="Hanada S."/>
        </authorList>
    </citation>
    <scope>NUCLEOTIDE SEQUENCE [LARGE SCALE GENOMIC DNA]</scope>
    <source>
        <strain evidence="7">W35</strain>
    </source>
</reference>
<protein>
    <submittedName>
        <fullName evidence="6">Hemolysin D</fullName>
    </submittedName>
</protein>
<evidence type="ECO:0000259" key="3">
    <source>
        <dbReference type="Pfam" id="PF25954"/>
    </source>
</evidence>
<dbReference type="EMBL" id="BJCL01000010">
    <property type="protein sequence ID" value="GCL64704.1"/>
    <property type="molecule type" value="Genomic_DNA"/>
</dbReference>
<evidence type="ECO:0000313" key="7">
    <source>
        <dbReference type="Proteomes" id="UP000301751"/>
    </source>
</evidence>
<dbReference type="Gene3D" id="1.10.287.470">
    <property type="entry name" value="Helix hairpin bin"/>
    <property type="match status" value="1"/>
</dbReference>